<comment type="similarity">
    <text evidence="9">Belongs to the TRAFAC class myosin-kinesin ATPase superfamily. Kinesin family.</text>
</comment>
<dbReference type="GO" id="GO:0005524">
    <property type="term" value="F:ATP binding"/>
    <property type="evidence" value="ECO:0007669"/>
    <property type="project" value="UniProtKB-UniRule"/>
</dbReference>
<protein>
    <recommendedName>
        <fullName evidence="13">Kinesin motor domain-containing protein</fullName>
    </recommendedName>
</protein>
<evidence type="ECO:0000256" key="7">
    <source>
        <dbReference type="ARBA" id="ARBA00022884"/>
    </source>
</evidence>
<dbReference type="Proteomes" id="UP000688947">
    <property type="component" value="Unassembled WGS sequence"/>
</dbReference>
<feature type="region of interest" description="Disordered" evidence="12">
    <location>
        <begin position="1"/>
        <end position="22"/>
    </location>
</feature>
<dbReference type="Pfam" id="PF00225">
    <property type="entry name" value="Kinesin"/>
    <property type="match status" value="1"/>
</dbReference>
<evidence type="ECO:0000256" key="12">
    <source>
        <dbReference type="SAM" id="MobiDB-lite"/>
    </source>
</evidence>
<keyword evidence="3 10" id="KW-0808">Transferase</keyword>
<keyword evidence="6 9" id="KW-0067">ATP-binding</keyword>
<comment type="similarity">
    <text evidence="8 10">Belongs to the class I-like SAM-binding methyltransferase superfamily. rRNA adenine N(6)-methyltransferase family.</text>
</comment>
<feature type="binding site" evidence="10">
    <location>
        <position position="84"/>
    </location>
    <ligand>
        <name>S-adenosyl-L-methionine</name>
        <dbReference type="ChEBI" id="CHEBI:59789"/>
    </ligand>
</feature>
<reference evidence="14" key="1">
    <citation type="submission" date="2021-01" db="EMBL/GenBank/DDBJ databases">
        <title>Phytophthora aleatoria, a newly-described species from Pinus radiata is distinct from Phytophthora cactorum isolates based on comparative genomics.</title>
        <authorList>
            <person name="Mcdougal R."/>
            <person name="Panda P."/>
            <person name="Williams N."/>
            <person name="Studholme D.J."/>
        </authorList>
    </citation>
    <scope>NUCLEOTIDE SEQUENCE</scope>
    <source>
        <strain evidence="14">NZFS 3830</strain>
    </source>
</reference>
<dbReference type="GO" id="GO:0003777">
    <property type="term" value="F:microtubule motor activity"/>
    <property type="evidence" value="ECO:0007669"/>
    <property type="project" value="InterPro"/>
</dbReference>
<evidence type="ECO:0000313" key="14">
    <source>
        <dbReference type="EMBL" id="KAG6966419.1"/>
    </source>
</evidence>
<feature type="binding site" evidence="10">
    <location>
        <position position="38"/>
    </location>
    <ligand>
        <name>S-adenosyl-L-methionine</name>
        <dbReference type="ChEBI" id="CHEBI:59789"/>
    </ligand>
</feature>
<keyword evidence="9" id="KW-0505">Motor protein</keyword>
<dbReference type="PROSITE" id="PS51689">
    <property type="entry name" value="SAM_RNA_A_N6_MT"/>
    <property type="match status" value="1"/>
</dbReference>
<dbReference type="EMBL" id="JAENGZ010000174">
    <property type="protein sequence ID" value="KAG6966419.1"/>
    <property type="molecule type" value="Genomic_DNA"/>
</dbReference>
<dbReference type="PANTHER" id="PTHR47972:SF28">
    <property type="entry name" value="KINESIN-LIKE PROTEIN KLP-3"/>
    <property type="match status" value="1"/>
</dbReference>
<feature type="compositionally biased region" description="Low complexity" evidence="12">
    <location>
        <begin position="454"/>
        <end position="470"/>
    </location>
</feature>
<feature type="compositionally biased region" description="Basic residues" evidence="12">
    <location>
        <begin position="1"/>
        <end position="10"/>
    </location>
</feature>
<keyword evidence="7 10" id="KW-0694">RNA-binding</keyword>
<dbReference type="InterPro" id="IPR019821">
    <property type="entry name" value="Kinesin_motor_CS"/>
</dbReference>
<dbReference type="PROSITE" id="PS50067">
    <property type="entry name" value="KINESIN_MOTOR_2"/>
    <property type="match status" value="1"/>
</dbReference>
<dbReference type="InterPro" id="IPR001737">
    <property type="entry name" value="KsgA/Erm"/>
</dbReference>
<sequence length="1100" mass="121871">MPKDKKKRARNVGTASASQNALGRTLATPNTNLGQHFLKNPMIVTQIVAKAAIRGTDVCLEVGPGTGNLTVKLLEQAKRVVAVEFDPRMVAELQKRIQHTEHINHLQIIHGDVMRVQLPFFDVCVANLPYQISSPFVFKLLAHRPMFRCAVVMFQEEFAKRLSAKPGDELYCRLSVNTQLLAKVDQLLKVGRNNFRPPPKVESRVVRIEPRNPPPPVNFTEWDGMIKIIFNRKNKTLHSCFVTKSVLKILEENYKTYCSLNNELPEGDIDMKKKVEEVLSFEEFGSKRGAKMDQDDFLLLLERFNANKIHFSENANEVVATVIEGMTTTATVIATASEFVPRTVNAIGMNAVLRAAQAAAVIVIGTVNAIGMNAALRAAQAAAVIAKDVVTVKGTEIATETATRIAIEHEIVETEIATMTMIQRSRRGDGDEDDERRKQLQDELGLSDEEELPSSNGGAENGGSSSRSNGSSGGDSEARARIKELQRELKETRDAEQKAQESLSKLQLLSKSQTAILKTSMSKKIEQKEALVEDMANVIKELERKLKESGVTFDAYNVPDSAKLSAAEASHQNAQKTIQRLEKELAAASARAAITPEPTNAAPQGPSKLETELQSQIRDMETRLTELQTQLEQQKRDSQAKQTAADERYAKLKSTAEGELNRIKEQAKKAILDLKRRLELASKGQQRKQATIMNLSTQLKAQRTDLVTLKSQVAAQQQQVPVLAKQLTDKIMQRVQKQADAMAGVVDNYKREMKERKRLFNLVQELKGNIRVLCRVRPISKNEVAQGSKMICKFMPEEITLAGEKGKVKTWEFDHVFDMGSTQDQLFSQVKPLVTSILDGFSVCIFAYGQTGSGKTFTMSGPPENPGINTRSLQELFERKTERVKEYQDEITVSIMEIYNEQIRDLLAQDASSTNLQVRQGPTGNFVPGLTVVPVQTLNEVFELIKRGNKNRSTHATDMNEHSSRSHSILSIQLKSLNIVTNVVASGKLFLVDLAGSERLSKTGAEGQRLKEAQNINKSLSALGDVIAARASKQKHVPYRNSSLTYLLQDALGGDSKTLMVACASPVDYNSEETFCTLNFAARTRSVEMGKATKNVAQAT</sequence>
<keyword evidence="5 9" id="KW-0547">Nucleotide-binding</keyword>
<dbReference type="GO" id="GO:0000179">
    <property type="term" value="F:rRNA (adenine-N6,N6-)-dimethyltransferase activity"/>
    <property type="evidence" value="ECO:0007669"/>
    <property type="project" value="UniProtKB-UniRule"/>
</dbReference>
<dbReference type="Pfam" id="PF00398">
    <property type="entry name" value="RrnaAD"/>
    <property type="match status" value="1"/>
</dbReference>
<feature type="binding site" evidence="10">
    <location>
        <position position="112"/>
    </location>
    <ligand>
        <name>S-adenosyl-L-methionine</name>
        <dbReference type="ChEBI" id="CHEBI:59789"/>
    </ligand>
</feature>
<dbReference type="AlphaFoldDB" id="A0A8T1UPX2"/>
<evidence type="ECO:0000256" key="10">
    <source>
        <dbReference type="PROSITE-ProRule" id="PRU01026"/>
    </source>
</evidence>
<feature type="domain" description="Kinesin motor" evidence="13">
    <location>
        <begin position="769"/>
        <end position="1087"/>
    </location>
</feature>
<dbReference type="OrthoDB" id="3176171at2759"/>
<feature type="region of interest" description="Disordered" evidence="12">
    <location>
        <begin position="422"/>
        <end position="479"/>
    </location>
</feature>
<feature type="binding site" evidence="10">
    <location>
        <position position="63"/>
    </location>
    <ligand>
        <name>S-adenosyl-L-methionine</name>
        <dbReference type="ChEBI" id="CHEBI:59789"/>
    </ligand>
</feature>
<dbReference type="CDD" id="cd02440">
    <property type="entry name" value="AdoMet_MTases"/>
    <property type="match status" value="1"/>
</dbReference>
<dbReference type="InterPro" id="IPR020596">
    <property type="entry name" value="rRNA_Ade_Mease_Trfase_CS"/>
</dbReference>
<dbReference type="InterPro" id="IPR001752">
    <property type="entry name" value="Kinesin_motor_dom"/>
</dbReference>
<evidence type="ECO:0000256" key="9">
    <source>
        <dbReference type="PROSITE-ProRule" id="PRU00283"/>
    </source>
</evidence>
<feature type="binding site" evidence="9">
    <location>
        <begin position="849"/>
        <end position="856"/>
    </location>
    <ligand>
        <name>ATP</name>
        <dbReference type="ChEBI" id="CHEBI:30616"/>
    </ligand>
</feature>
<organism evidence="14 15">
    <name type="scientific">Phytophthora cactorum</name>
    <dbReference type="NCBI Taxonomy" id="29920"/>
    <lineage>
        <taxon>Eukaryota</taxon>
        <taxon>Sar</taxon>
        <taxon>Stramenopiles</taxon>
        <taxon>Oomycota</taxon>
        <taxon>Peronosporomycetes</taxon>
        <taxon>Peronosporales</taxon>
        <taxon>Peronosporaceae</taxon>
        <taxon>Phytophthora</taxon>
    </lineage>
</organism>
<evidence type="ECO:0000256" key="6">
    <source>
        <dbReference type="ARBA" id="ARBA00022840"/>
    </source>
</evidence>
<accession>A0A8T1UPX2</accession>
<dbReference type="PANTHER" id="PTHR47972">
    <property type="entry name" value="KINESIN-LIKE PROTEIN KLP-3"/>
    <property type="match status" value="1"/>
</dbReference>
<dbReference type="PROSITE" id="PS01131">
    <property type="entry name" value="RRNA_A_DIMETH"/>
    <property type="match status" value="1"/>
</dbReference>
<dbReference type="GO" id="GO:0007018">
    <property type="term" value="P:microtubule-based movement"/>
    <property type="evidence" value="ECO:0007669"/>
    <property type="project" value="InterPro"/>
</dbReference>
<evidence type="ECO:0000313" key="15">
    <source>
        <dbReference type="Proteomes" id="UP000688947"/>
    </source>
</evidence>
<dbReference type="GO" id="GO:0015630">
    <property type="term" value="C:microtubule cytoskeleton"/>
    <property type="evidence" value="ECO:0007669"/>
    <property type="project" value="TreeGrafter"/>
</dbReference>
<dbReference type="PROSITE" id="PS00411">
    <property type="entry name" value="KINESIN_MOTOR_1"/>
    <property type="match status" value="1"/>
</dbReference>
<feature type="compositionally biased region" description="Polar residues" evidence="12">
    <location>
        <begin position="13"/>
        <end position="22"/>
    </location>
</feature>
<evidence type="ECO:0000256" key="2">
    <source>
        <dbReference type="ARBA" id="ARBA00022603"/>
    </source>
</evidence>
<keyword evidence="4 10" id="KW-0949">S-adenosyl-L-methionine</keyword>
<dbReference type="GO" id="GO:0008017">
    <property type="term" value="F:microtubule binding"/>
    <property type="evidence" value="ECO:0007669"/>
    <property type="project" value="InterPro"/>
</dbReference>
<feature type="coiled-coil region" evidence="11">
    <location>
        <begin position="699"/>
        <end position="752"/>
    </location>
</feature>
<evidence type="ECO:0000256" key="8">
    <source>
        <dbReference type="ARBA" id="ARBA00061109"/>
    </source>
</evidence>
<dbReference type="InterPro" id="IPR011530">
    <property type="entry name" value="rRNA_adenine_dimethylase"/>
</dbReference>
<dbReference type="FunFam" id="3.40.50.150:FF:000007">
    <property type="entry name" value="rRNA adenine N(6)-methyltransferase"/>
    <property type="match status" value="1"/>
</dbReference>
<dbReference type="NCBIfam" id="TIGR00755">
    <property type="entry name" value="ksgA"/>
    <property type="match status" value="1"/>
</dbReference>
<evidence type="ECO:0000256" key="1">
    <source>
        <dbReference type="ARBA" id="ARBA00022552"/>
    </source>
</evidence>
<evidence type="ECO:0000256" key="5">
    <source>
        <dbReference type="ARBA" id="ARBA00022741"/>
    </source>
</evidence>
<keyword evidence="2 10" id="KW-0489">Methyltransferase</keyword>
<dbReference type="InterPro" id="IPR020598">
    <property type="entry name" value="rRNA_Ade_methylase_Trfase_N"/>
</dbReference>
<evidence type="ECO:0000259" key="13">
    <source>
        <dbReference type="PROSITE" id="PS50067"/>
    </source>
</evidence>
<keyword evidence="11" id="KW-0175">Coiled coil</keyword>
<name>A0A8T1UPX2_9STRA</name>
<keyword evidence="1" id="KW-0698">rRNA processing</keyword>
<dbReference type="FunFam" id="3.40.850.10:FF:000113">
    <property type="entry name" value="Kinesin-like protein"/>
    <property type="match status" value="1"/>
</dbReference>
<dbReference type="VEuPathDB" id="FungiDB:PC110_g7214"/>
<dbReference type="SMART" id="SM00650">
    <property type="entry name" value="rADc"/>
    <property type="match status" value="1"/>
</dbReference>
<feature type="binding site" evidence="10">
    <location>
        <position position="36"/>
    </location>
    <ligand>
        <name>S-adenosyl-L-methionine</name>
        <dbReference type="ChEBI" id="CHEBI:59789"/>
    </ligand>
</feature>
<dbReference type="SMART" id="SM00129">
    <property type="entry name" value="KISc"/>
    <property type="match status" value="1"/>
</dbReference>
<evidence type="ECO:0000256" key="11">
    <source>
        <dbReference type="SAM" id="Coils"/>
    </source>
</evidence>
<feature type="binding site" evidence="10">
    <location>
        <position position="127"/>
    </location>
    <ligand>
        <name>S-adenosyl-L-methionine</name>
        <dbReference type="ChEBI" id="CHEBI:59789"/>
    </ligand>
</feature>
<proteinExistence type="inferred from homology"/>
<evidence type="ECO:0000256" key="4">
    <source>
        <dbReference type="ARBA" id="ARBA00022691"/>
    </source>
</evidence>
<dbReference type="InterPro" id="IPR027640">
    <property type="entry name" value="Kinesin-like_fam"/>
</dbReference>
<evidence type="ECO:0000256" key="3">
    <source>
        <dbReference type="ARBA" id="ARBA00022679"/>
    </source>
</evidence>
<gene>
    <name evidence="14" type="ORF">JG687_00004853</name>
</gene>
<comment type="caution">
    <text evidence="14">The sequence shown here is derived from an EMBL/GenBank/DDBJ whole genome shotgun (WGS) entry which is preliminary data.</text>
</comment>
<feature type="region of interest" description="Disordered" evidence="12">
    <location>
        <begin position="595"/>
        <end position="614"/>
    </location>
</feature>
<dbReference type="VEuPathDB" id="FungiDB:PC110_g7215"/>
<dbReference type="GO" id="GO:0003723">
    <property type="term" value="F:RNA binding"/>
    <property type="evidence" value="ECO:0007669"/>
    <property type="project" value="UniProtKB-UniRule"/>
</dbReference>